<sequence length="293" mass="32506">MSAVNTQVQLSDGTKLNVWLLGAENKSRPLIISLHGAPGLSTHTDVKEGFKFLSNEFRVLVYDGRGSGSSEAKGPFTDEQWIADLDELRAWAGDEKFILAGGSYGGFLALNYAINFPNRLLSLVLRNTWASGPLSTHRALANILSSHRIKPDPIRQARLWSGNLRDRKDAEESLAEIVNIYTPERPDEKYLEPPQFEGAGTGDELRWEVHNAAFSHNQPRFDVRGRLGEIKVPTLVLVGRLDVICPVEESEMISKGIPNSELVVFEKSAHNPATDEPEVFQEVLSGFLAKLNF</sequence>
<gene>
    <name evidence="4" type="ORF">FTOL_02849</name>
</gene>
<evidence type="ECO:0000259" key="3">
    <source>
        <dbReference type="Pfam" id="PF00561"/>
    </source>
</evidence>
<dbReference type="Pfam" id="PF00561">
    <property type="entry name" value="Abhydrolase_1"/>
    <property type="match status" value="1"/>
</dbReference>
<dbReference type="PANTHER" id="PTHR43798">
    <property type="entry name" value="MONOACYLGLYCEROL LIPASE"/>
    <property type="match status" value="1"/>
</dbReference>
<comment type="similarity">
    <text evidence="1">Belongs to the peptidase S33 family.</text>
</comment>
<dbReference type="EMBL" id="ONZP01000088">
    <property type="protein sequence ID" value="SPJ73120.1"/>
    <property type="molecule type" value="Genomic_DNA"/>
</dbReference>
<dbReference type="PRINTS" id="PR00111">
    <property type="entry name" value="ABHYDROLASE"/>
</dbReference>
<organism evidence="4 5">
    <name type="scientific">Fusarium torulosum</name>
    <dbReference type="NCBI Taxonomy" id="33205"/>
    <lineage>
        <taxon>Eukaryota</taxon>
        <taxon>Fungi</taxon>
        <taxon>Dikarya</taxon>
        <taxon>Ascomycota</taxon>
        <taxon>Pezizomycotina</taxon>
        <taxon>Sordariomycetes</taxon>
        <taxon>Hypocreomycetidae</taxon>
        <taxon>Hypocreales</taxon>
        <taxon>Nectriaceae</taxon>
        <taxon>Fusarium</taxon>
    </lineage>
</organism>
<dbReference type="Proteomes" id="UP001187734">
    <property type="component" value="Unassembled WGS sequence"/>
</dbReference>
<comment type="caution">
    <text evidence="4">The sequence shown here is derived from an EMBL/GenBank/DDBJ whole genome shotgun (WGS) entry which is preliminary data.</text>
</comment>
<dbReference type="AlphaFoldDB" id="A0AAE8M2W4"/>
<dbReference type="InterPro" id="IPR029058">
    <property type="entry name" value="AB_hydrolase_fold"/>
</dbReference>
<evidence type="ECO:0000313" key="4">
    <source>
        <dbReference type="EMBL" id="SPJ73120.1"/>
    </source>
</evidence>
<dbReference type="GO" id="GO:0008233">
    <property type="term" value="F:peptidase activity"/>
    <property type="evidence" value="ECO:0007669"/>
    <property type="project" value="InterPro"/>
</dbReference>
<dbReference type="InterPro" id="IPR002410">
    <property type="entry name" value="Peptidase_S33"/>
</dbReference>
<dbReference type="SUPFAM" id="SSF53474">
    <property type="entry name" value="alpha/beta-Hydrolases"/>
    <property type="match status" value="1"/>
</dbReference>
<evidence type="ECO:0000313" key="5">
    <source>
        <dbReference type="Proteomes" id="UP001187734"/>
    </source>
</evidence>
<dbReference type="Gene3D" id="3.40.50.1820">
    <property type="entry name" value="alpha/beta hydrolase"/>
    <property type="match status" value="1"/>
</dbReference>
<proteinExistence type="inferred from homology"/>
<dbReference type="PRINTS" id="PR00793">
    <property type="entry name" value="PROAMNOPTASE"/>
</dbReference>
<accession>A0AAE8M2W4</accession>
<name>A0AAE8M2W4_9HYPO</name>
<dbReference type="InterPro" id="IPR050266">
    <property type="entry name" value="AB_hydrolase_sf"/>
</dbReference>
<dbReference type="GO" id="GO:0016020">
    <property type="term" value="C:membrane"/>
    <property type="evidence" value="ECO:0007669"/>
    <property type="project" value="TreeGrafter"/>
</dbReference>
<protein>
    <recommendedName>
        <fullName evidence="3">AB hydrolase-1 domain-containing protein</fullName>
    </recommendedName>
</protein>
<feature type="domain" description="AB hydrolase-1" evidence="3">
    <location>
        <begin position="29"/>
        <end position="275"/>
    </location>
</feature>
<dbReference type="PANTHER" id="PTHR43798:SF33">
    <property type="entry name" value="HYDROLASE, PUTATIVE (AFU_ORTHOLOGUE AFUA_2G14860)-RELATED"/>
    <property type="match status" value="1"/>
</dbReference>
<evidence type="ECO:0000256" key="2">
    <source>
        <dbReference type="ARBA" id="ARBA00022801"/>
    </source>
</evidence>
<dbReference type="InterPro" id="IPR000073">
    <property type="entry name" value="AB_hydrolase_1"/>
</dbReference>
<evidence type="ECO:0000256" key="1">
    <source>
        <dbReference type="ARBA" id="ARBA00010088"/>
    </source>
</evidence>
<reference evidence="4" key="1">
    <citation type="submission" date="2018-03" db="EMBL/GenBank/DDBJ databases">
        <authorList>
            <person name="Guldener U."/>
        </authorList>
    </citation>
    <scope>NUCLEOTIDE SEQUENCE</scope>
</reference>
<dbReference type="GO" id="GO:0006508">
    <property type="term" value="P:proteolysis"/>
    <property type="evidence" value="ECO:0007669"/>
    <property type="project" value="InterPro"/>
</dbReference>
<keyword evidence="5" id="KW-1185">Reference proteome</keyword>
<keyword evidence="2" id="KW-0378">Hydrolase</keyword>